<evidence type="ECO:0000313" key="2">
    <source>
        <dbReference type="EMBL" id="MDP5275337.1"/>
    </source>
</evidence>
<keyword evidence="1" id="KW-1133">Transmembrane helix</keyword>
<keyword evidence="1" id="KW-0472">Membrane</keyword>
<dbReference type="EMBL" id="JAVAMP010000007">
    <property type="protein sequence ID" value="MDP5275337.1"/>
    <property type="molecule type" value="Genomic_DNA"/>
</dbReference>
<reference evidence="2 3" key="1">
    <citation type="submission" date="2023-08" db="EMBL/GenBank/DDBJ databases">
        <authorList>
            <person name="Park J.-S."/>
        </authorList>
    </citation>
    <scope>NUCLEOTIDE SEQUENCE [LARGE SCALE GENOMIC DNA]</scope>
    <source>
        <strain evidence="2 3">2205SS18-9</strain>
    </source>
</reference>
<evidence type="ECO:0000313" key="3">
    <source>
        <dbReference type="Proteomes" id="UP001231941"/>
    </source>
</evidence>
<comment type="caution">
    <text evidence="2">The sequence shown here is derived from an EMBL/GenBank/DDBJ whole genome shotgun (WGS) entry which is preliminary data.</text>
</comment>
<dbReference type="RefSeq" id="WP_305992646.1">
    <property type="nucleotide sequence ID" value="NZ_JAVAMP010000007.1"/>
</dbReference>
<gene>
    <name evidence="2" type="ORF">Q5Y73_14600</name>
</gene>
<feature type="transmembrane region" description="Helical" evidence="1">
    <location>
        <begin position="37"/>
        <end position="57"/>
    </location>
</feature>
<name>A0ABT9J166_9BACL</name>
<keyword evidence="3" id="KW-1185">Reference proteome</keyword>
<dbReference type="Proteomes" id="UP001231941">
    <property type="component" value="Unassembled WGS sequence"/>
</dbReference>
<evidence type="ECO:0000256" key="1">
    <source>
        <dbReference type="SAM" id="Phobius"/>
    </source>
</evidence>
<keyword evidence="1" id="KW-0812">Transmembrane</keyword>
<evidence type="ECO:0008006" key="4">
    <source>
        <dbReference type="Google" id="ProtNLM"/>
    </source>
</evidence>
<organism evidence="2 3">
    <name type="scientific">Chengkuizengella axinellae</name>
    <dbReference type="NCBI Taxonomy" id="3064388"/>
    <lineage>
        <taxon>Bacteria</taxon>
        <taxon>Bacillati</taxon>
        <taxon>Bacillota</taxon>
        <taxon>Bacilli</taxon>
        <taxon>Bacillales</taxon>
        <taxon>Paenibacillaceae</taxon>
        <taxon>Chengkuizengella</taxon>
    </lineage>
</organism>
<proteinExistence type="predicted"/>
<protein>
    <recommendedName>
        <fullName evidence="4">DUF5668 domain-containing protein</fullName>
    </recommendedName>
</protein>
<accession>A0ABT9J166</accession>
<sequence>MKQWRVGTLSMACSLILLGIVLFSSQIWDYDLIDVVFTWWPLIIILIGLEILIYLFISKKENSVVKYDVFSILFIGFIGTLCIMLFIFTSTGLIEEVRYVINEVESNQELPEVEESLSDEINRVVLQTKHSYYHSIQIDSTKESQLNIFGNAFIRSADEEIKIESDDYVSLNTVGDTLYISLKTPPRKNGFASEYFYMEVTLVLPEDIKVEMDARQQNVVLLTESEIENWDIVMMNKE</sequence>
<feature type="transmembrane region" description="Helical" evidence="1">
    <location>
        <begin position="69"/>
        <end position="88"/>
    </location>
</feature>